<dbReference type="EMBL" id="RZUL01000005">
    <property type="protein sequence ID" value="RVT39873.1"/>
    <property type="molecule type" value="Genomic_DNA"/>
</dbReference>
<dbReference type="InterPro" id="IPR040079">
    <property type="entry name" value="Glutathione_S-Trfase"/>
</dbReference>
<dbReference type="Gene3D" id="3.40.30.10">
    <property type="entry name" value="Glutaredoxin"/>
    <property type="match status" value="1"/>
</dbReference>
<keyword evidence="2" id="KW-0808">Transferase</keyword>
<dbReference type="SUPFAM" id="SSF47616">
    <property type="entry name" value="GST C-terminal domain-like"/>
    <property type="match status" value="1"/>
</dbReference>
<dbReference type="CDD" id="cd03207">
    <property type="entry name" value="GST_C_8"/>
    <property type="match status" value="1"/>
</dbReference>
<sequence>MADTIIFYTNPMSRGQIARWMLEEVGAPYEQVLLDYGTTMKAPEYLAINPMGKVPAIVHDGRVVTECAAICAYLADAFPDAGLAPPINDRADYYRWLFFGAGPVEAAVTNRAMDWDVPADKQMMAGYGSFDATMDGLEAALTGKSWMCGAQFTATDVYVGAQIDWGLAFGSMPSRPAFADYVARLRERPAYQRQKAIDDALIAEAQGKKDGPSPG</sequence>
<keyword evidence="3" id="KW-1185">Reference proteome</keyword>
<dbReference type="SFLD" id="SFLDG00358">
    <property type="entry name" value="Main_(cytGST)"/>
    <property type="match status" value="1"/>
</dbReference>
<dbReference type="InterPro" id="IPR036282">
    <property type="entry name" value="Glutathione-S-Trfase_C_sf"/>
</dbReference>
<dbReference type="RefSeq" id="WP_127691571.1">
    <property type="nucleotide sequence ID" value="NZ_RZUL01000005.1"/>
</dbReference>
<dbReference type="OrthoDB" id="5740960at2"/>
<reference evidence="2 3" key="1">
    <citation type="submission" date="2019-01" db="EMBL/GenBank/DDBJ databases">
        <authorList>
            <person name="Chen W.-M."/>
        </authorList>
    </citation>
    <scope>NUCLEOTIDE SEQUENCE [LARGE SCALE GENOMIC DNA]</scope>
    <source>
        <strain evidence="2 3">TLA-22</strain>
    </source>
</reference>
<dbReference type="PANTHER" id="PTHR44051">
    <property type="entry name" value="GLUTATHIONE S-TRANSFERASE-RELATED"/>
    <property type="match status" value="1"/>
</dbReference>
<name>A0A437J523_9SPHN</name>
<evidence type="ECO:0000313" key="3">
    <source>
        <dbReference type="Proteomes" id="UP000282977"/>
    </source>
</evidence>
<dbReference type="Gene3D" id="1.20.1050.10">
    <property type="match status" value="1"/>
</dbReference>
<gene>
    <name evidence="2" type="ORF">ENE74_14135</name>
</gene>
<dbReference type="SFLD" id="SFLDS00019">
    <property type="entry name" value="Glutathione_Transferase_(cytos"/>
    <property type="match status" value="1"/>
</dbReference>
<dbReference type="CDD" id="cd03046">
    <property type="entry name" value="GST_N_GTT1_like"/>
    <property type="match status" value="1"/>
</dbReference>
<comment type="caution">
    <text evidence="2">The sequence shown here is derived from an EMBL/GenBank/DDBJ whole genome shotgun (WGS) entry which is preliminary data.</text>
</comment>
<dbReference type="Pfam" id="PF02798">
    <property type="entry name" value="GST_N"/>
    <property type="match status" value="1"/>
</dbReference>
<dbReference type="AlphaFoldDB" id="A0A437J523"/>
<dbReference type="Proteomes" id="UP000282977">
    <property type="component" value="Unassembled WGS sequence"/>
</dbReference>
<feature type="domain" description="GST N-terminal" evidence="1">
    <location>
        <begin position="2"/>
        <end position="82"/>
    </location>
</feature>
<dbReference type="SUPFAM" id="SSF52833">
    <property type="entry name" value="Thioredoxin-like"/>
    <property type="match status" value="1"/>
</dbReference>
<dbReference type="PANTHER" id="PTHR44051:SF21">
    <property type="entry name" value="GLUTATHIONE S-TRANSFERASE FAMILY PROTEIN"/>
    <property type="match status" value="1"/>
</dbReference>
<dbReference type="GO" id="GO:0016740">
    <property type="term" value="F:transferase activity"/>
    <property type="evidence" value="ECO:0007669"/>
    <property type="project" value="UniProtKB-KW"/>
</dbReference>
<evidence type="ECO:0000259" key="1">
    <source>
        <dbReference type="PROSITE" id="PS50404"/>
    </source>
</evidence>
<dbReference type="SFLD" id="SFLDG01150">
    <property type="entry name" value="Main.1:_Beta-like"/>
    <property type="match status" value="1"/>
</dbReference>
<protein>
    <submittedName>
        <fullName evidence="2">Glutathione S-transferase family protein</fullName>
    </submittedName>
</protein>
<proteinExistence type="predicted"/>
<dbReference type="InterPro" id="IPR036249">
    <property type="entry name" value="Thioredoxin-like_sf"/>
</dbReference>
<dbReference type="PROSITE" id="PS50404">
    <property type="entry name" value="GST_NTER"/>
    <property type="match status" value="1"/>
</dbReference>
<organism evidence="2 3">
    <name type="scientific">Sphingobium algorifonticola</name>
    <dbReference type="NCBI Taxonomy" id="2008318"/>
    <lineage>
        <taxon>Bacteria</taxon>
        <taxon>Pseudomonadati</taxon>
        <taxon>Pseudomonadota</taxon>
        <taxon>Alphaproteobacteria</taxon>
        <taxon>Sphingomonadales</taxon>
        <taxon>Sphingomonadaceae</taxon>
        <taxon>Sphingobium</taxon>
    </lineage>
</organism>
<accession>A0A437J523</accession>
<evidence type="ECO:0000313" key="2">
    <source>
        <dbReference type="EMBL" id="RVT39873.1"/>
    </source>
</evidence>
<dbReference type="InterPro" id="IPR004045">
    <property type="entry name" value="Glutathione_S-Trfase_N"/>
</dbReference>